<comment type="caution">
    <text evidence="7">The sequence shown here is derived from an EMBL/GenBank/DDBJ whole genome shotgun (WGS) entry which is preliminary data.</text>
</comment>
<accession>A0ABS3HJ37</accession>
<gene>
    <name evidence="7" type="ORF">JZO85_11620</name>
</gene>
<dbReference type="SUPFAM" id="SSF53383">
    <property type="entry name" value="PLP-dependent transferases"/>
    <property type="match status" value="1"/>
</dbReference>
<sequence length="389" mass="44741">METIAEIRKKNYSKKWSRYGDEDILPFWIADMDLKSPGFLEEHLISRVHQNYFGYTDIPQEVNQRICEWYKKQHDCVVKIEDILFTTSVLHSYQVILETCLSTSGKIIVFTPSYPPLITIAENSGIEVIEIPLLYVDNSHQIDFNKVEQLLNEDSQIEAIVLCNPHNPVGRVWSMAEIEEIKQLTRSRGLCLISDEIHSDLVFNNYSFYSVLRKSDPVEKVIVLSSPAKTFNVAGIKASYVITKNVQLRKQLEGVFKANGLNDLDLFAIETLNGLYGNPAKARLWLEQLIEILEENYRYLERIFADTKRAELIKSEGTYLAWLRIIDSSCKDSNEIRAMLKEKYGVDVHEGAIFKEINGMYIRINFGCPMALLVKGMERLIKAIEENAI</sequence>
<name>A0ABS3HJ37_9ENTE</name>
<dbReference type="InterPro" id="IPR015421">
    <property type="entry name" value="PyrdxlP-dep_Trfase_major"/>
</dbReference>
<reference evidence="7 8" key="1">
    <citation type="submission" date="2021-03" db="EMBL/GenBank/DDBJ databases">
        <title>Enterococcal diversity collection.</title>
        <authorList>
            <person name="Gilmore M.S."/>
            <person name="Schwartzman J."/>
            <person name="Van Tyne D."/>
            <person name="Martin M."/>
            <person name="Earl A.M."/>
            <person name="Manson A.L."/>
            <person name="Straub T."/>
            <person name="Salamzade R."/>
            <person name="Saavedra J."/>
            <person name="Lebreton F."/>
            <person name="Prichula J."/>
            <person name="Schaufler K."/>
            <person name="Gaca A."/>
            <person name="Sgardioli B."/>
            <person name="Wagenaar J."/>
            <person name="Strong T."/>
        </authorList>
    </citation>
    <scope>NUCLEOTIDE SEQUENCE [LARGE SCALE GENOMIC DNA]</scope>
    <source>
        <strain evidence="7 8">MJM16</strain>
    </source>
</reference>
<dbReference type="PANTHER" id="PTHR43525:SF1">
    <property type="entry name" value="PROTEIN MALY"/>
    <property type="match status" value="1"/>
</dbReference>
<keyword evidence="3" id="KW-0663">Pyridoxal phosphate</keyword>
<evidence type="ECO:0000256" key="4">
    <source>
        <dbReference type="ARBA" id="ARBA00023239"/>
    </source>
</evidence>
<keyword evidence="4" id="KW-0456">Lyase</keyword>
<comment type="cofactor">
    <cofactor evidence="1">
        <name>pyridoxal 5'-phosphate</name>
        <dbReference type="ChEBI" id="CHEBI:597326"/>
    </cofactor>
</comment>
<keyword evidence="7" id="KW-0808">Transferase</keyword>
<evidence type="ECO:0000256" key="2">
    <source>
        <dbReference type="ARBA" id="ARBA00012224"/>
    </source>
</evidence>
<dbReference type="RefSeq" id="WP_207108697.1">
    <property type="nucleotide sequence ID" value="NZ_JAFLVR010000026.1"/>
</dbReference>
<dbReference type="Gene3D" id="3.40.640.10">
    <property type="entry name" value="Type I PLP-dependent aspartate aminotransferase-like (Major domain)"/>
    <property type="match status" value="1"/>
</dbReference>
<evidence type="ECO:0000313" key="7">
    <source>
        <dbReference type="EMBL" id="MBO0452924.1"/>
    </source>
</evidence>
<dbReference type="EC" id="4.4.1.13" evidence="2"/>
<dbReference type="Gene3D" id="3.90.1150.10">
    <property type="entry name" value="Aspartate Aminotransferase, domain 1"/>
    <property type="match status" value="1"/>
</dbReference>
<dbReference type="CDD" id="cd00609">
    <property type="entry name" value="AAT_like"/>
    <property type="match status" value="1"/>
</dbReference>
<dbReference type="Pfam" id="PF00155">
    <property type="entry name" value="Aminotran_1_2"/>
    <property type="match status" value="1"/>
</dbReference>
<organism evidence="7 8">
    <name type="scientific">Candidatus Enterococcus murrayae</name>
    <dbReference type="NCBI Taxonomy" id="2815321"/>
    <lineage>
        <taxon>Bacteria</taxon>
        <taxon>Bacillati</taxon>
        <taxon>Bacillota</taxon>
        <taxon>Bacilli</taxon>
        <taxon>Lactobacillales</taxon>
        <taxon>Enterococcaceae</taxon>
        <taxon>Enterococcus</taxon>
    </lineage>
</organism>
<keyword evidence="7" id="KW-0032">Aminotransferase</keyword>
<dbReference type="EMBL" id="JAFLVR010000026">
    <property type="protein sequence ID" value="MBO0452924.1"/>
    <property type="molecule type" value="Genomic_DNA"/>
</dbReference>
<evidence type="ECO:0000259" key="6">
    <source>
        <dbReference type="Pfam" id="PF00155"/>
    </source>
</evidence>
<protein>
    <recommendedName>
        <fullName evidence="2">cysteine-S-conjugate beta-lyase</fullName>
        <ecNumber evidence="2">4.4.1.13</ecNumber>
    </recommendedName>
</protein>
<evidence type="ECO:0000256" key="1">
    <source>
        <dbReference type="ARBA" id="ARBA00001933"/>
    </source>
</evidence>
<evidence type="ECO:0000256" key="5">
    <source>
        <dbReference type="ARBA" id="ARBA00037974"/>
    </source>
</evidence>
<dbReference type="InterPro" id="IPR015424">
    <property type="entry name" value="PyrdxlP-dep_Trfase"/>
</dbReference>
<evidence type="ECO:0000256" key="3">
    <source>
        <dbReference type="ARBA" id="ARBA00022898"/>
    </source>
</evidence>
<comment type="similarity">
    <text evidence="5">Belongs to the class-II pyridoxal-phosphate-dependent aminotransferase family. MalY/PatB cystathionine beta-lyase subfamily.</text>
</comment>
<dbReference type="PANTHER" id="PTHR43525">
    <property type="entry name" value="PROTEIN MALY"/>
    <property type="match status" value="1"/>
</dbReference>
<feature type="domain" description="Aminotransferase class I/classII large" evidence="6">
    <location>
        <begin position="51"/>
        <end position="379"/>
    </location>
</feature>
<proteinExistence type="inferred from homology"/>
<dbReference type="InterPro" id="IPR015422">
    <property type="entry name" value="PyrdxlP-dep_Trfase_small"/>
</dbReference>
<dbReference type="InterPro" id="IPR004839">
    <property type="entry name" value="Aminotransferase_I/II_large"/>
</dbReference>
<keyword evidence="8" id="KW-1185">Reference proteome</keyword>
<evidence type="ECO:0000313" key="8">
    <source>
        <dbReference type="Proteomes" id="UP000664495"/>
    </source>
</evidence>
<dbReference type="InterPro" id="IPR051798">
    <property type="entry name" value="Class-II_PLP-Dep_Aminotrans"/>
</dbReference>
<dbReference type="Proteomes" id="UP000664495">
    <property type="component" value="Unassembled WGS sequence"/>
</dbReference>
<dbReference type="GO" id="GO:0008483">
    <property type="term" value="F:transaminase activity"/>
    <property type="evidence" value="ECO:0007669"/>
    <property type="project" value="UniProtKB-KW"/>
</dbReference>